<dbReference type="InterPro" id="IPR035940">
    <property type="entry name" value="CAP_sf"/>
</dbReference>
<evidence type="ECO:0000259" key="1">
    <source>
        <dbReference type="SMART" id="SM00198"/>
    </source>
</evidence>
<proteinExistence type="predicted"/>
<dbReference type="SMART" id="SM00198">
    <property type="entry name" value="SCP"/>
    <property type="match status" value="1"/>
</dbReference>
<keyword evidence="3" id="KW-1185">Reference proteome</keyword>
<name>A0A0D6M754_9BILA</name>
<dbReference type="Pfam" id="PF00188">
    <property type="entry name" value="CAP"/>
    <property type="match status" value="1"/>
</dbReference>
<evidence type="ECO:0000313" key="3">
    <source>
        <dbReference type="Proteomes" id="UP000054495"/>
    </source>
</evidence>
<sequence>MEILVDKDIEKCTAPNPPPANYAVTIDNIPIRGECDATKLVEEKLKTWWKEGAKELTDNKVVTGNPFAQMANAETDGFACSYRRCQSNLFLLCYYNQKAGAAGQDLYEAVANAGDPYCTNCPVYPPNGPDKVPCIEALCQYPLTEAKIASTVCGAPACVGEFSDEFRLAALNMHNYYRSTIKRLKMQLLLKRISVAAHQQMDQKERAFGRHRAAVEAWWAPVETTGFGDKLEYTADTSTSPLKYAANIAYESTTKIGCAVKNCPAQGVTVVDCRYSPKIADTDIIYTTGAKPCAQCKKTAGTTECSKLGGLCVKP</sequence>
<reference evidence="2 3" key="1">
    <citation type="submission" date="2013-05" db="EMBL/GenBank/DDBJ databases">
        <title>Draft genome of the parasitic nematode Anyclostoma ceylanicum.</title>
        <authorList>
            <person name="Mitreva M."/>
        </authorList>
    </citation>
    <scope>NUCLEOTIDE SEQUENCE [LARGE SCALE GENOMIC DNA]</scope>
</reference>
<dbReference type="EMBL" id="KE124889">
    <property type="protein sequence ID" value="EPB75727.1"/>
    <property type="molecule type" value="Genomic_DNA"/>
</dbReference>
<organism evidence="2 3">
    <name type="scientific">Ancylostoma ceylanicum</name>
    <dbReference type="NCBI Taxonomy" id="53326"/>
    <lineage>
        <taxon>Eukaryota</taxon>
        <taxon>Metazoa</taxon>
        <taxon>Ecdysozoa</taxon>
        <taxon>Nematoda</taxon>
        <taxon>Chromadorea</taxon>
        <taxon>Rhabditida</taxon>
        <taxon>Rhabditina</taxon>
        <taxon>Rhabditomorpha</taxon>
        <taxon>Strongyloidea</taxon>
        <taxon>Ancylostomatidae</taxon>
        <taxon>Ancylostomatinae</taxon>
        <taxon>Ancylostoma</taxon>
    </lineage>
</organism>
<evidence type="ECO:0000313" key="2">
    <source>
        <dbReference type="EMBL" id="EPB75727.1"/>
    </source>
</evidence>
<feature type="domain" description="SCP" evidence="1">
    <location>
        <begin position="165"/>
        <end position="283"/>
    </location>
</feature>
<gene>
    <name evidence="2" type="ORF">ANCCEY_05155</name>
</gene>
<dbReference type="InterPro" id="IPR014044">
    <property type="entry name" value="CAP_dom"/>
</dbReference>
<dbReference type="Gene3D" id="3.40.33.10">
    <property type="entry name" value="CAP"/>
    <property type="match status" value="2"/>
</dbReference>
<dbReference type="SUPFAM" id="SSF55797">
    <property type="entry name" value="PR-1-like"/>
    <property type="match status" value="2"/>
</dbReference>
<dbReference type="AlphaFoldDB" id="A0A0D6M754"/>
<dbReference type="Proteomes" id="UP000054495">
    <property type="component" value="Unassembled WGS sequence"/>
</dbReference>
<protein>
    <submittedName>
        <fullName evidence="2">SCP-like protein</fullName>
    </submittedName>
</protein>
<accession>A0A0D6M754</accession>